<name>I4Z3H5_9HYPH</name>
<protein>
    <submittedName>
        <fullName evidence="1">Uncharacterized protein</fullName>
    </submittedName>
</protein>
<evidence type="ECO:0000313" key="2">
    <source>
        <dbReference type="Proteomes" id="UP000003947"/>
    </source>
</evidence>
<organism evidence="1 2">
    <name type="scientific">Microvirga lotononidis</name>
    <dbReference type="NCBI Taxonomy" id="864069"/>
    <lineage>
        <taxon>Bacteria</taxon>
        <taxon>Pseudomonadati</taxon>
        <taxon>Pseudomonadota</taxon>
        <taxon>Alphaproteobacteria</taxon>
        <taxon>Hyphomicrobiales</taxon>
        <taxon>Methylobacteriaceae</taxon>
        <taxon>Microvirga</taxon>
    </lineage>
</organism>
<dbReference type="AlphaFoldDB" id="I4Z3H5"/>
<dbReference type="EMBL" id="JH660636">
    <property type="protein sequence ID" value="EIM30767.1"/>
    <property type="molecule type" value="Genomic_DNA"/>
</dbReference>
<gene>
    <name evidence="1" type="ORF">MicloDRAFT_00006700</name>
</gene>
<feature type="non-terminal residue" evidence="1">
    <location>
        <position position="42"/>
    </location>
</feature>
<sequence length="42" mass="4785">MTELNRTPVPATLVAIDIAKHRHEVLIEAAGHQRRRRLTILS</sequence>
<dbReference type="Proteomes" id="UP000003947">
    <property type="component" value="Unassembled WGS sequence"/>
</dbReference>
<keyword evidence="2" id="KW-1185">Reference proteome</keyword>
<dbReference type="HOGENOM" id="CLU_3262368_0_0_5"/>
<accession>I4Z3H5</accession>
<dbReference type="PATRIC" id="fig|864069.3.peg.744"/>
<proteinExistence type="predicted"/>
<reference evidence="1 2" key="1">
    <citation type="submission" date="2012-02" db="EMBL/GenBank/DDBJ databases">
        <title>Improved High-Quality Draft sequence of Microvirga sp. WSM3557.</title>
        <authorList>
            <consortium name="US DOE Joint Genome Institute"/>
            <person name="Lucas S."/>
            <person name="Han J."/>
            <person name="Lapidus A."/>
            <person name="Cheng J.-F."/>
            <person name="Goodwin L."/>
            <person name="Pitluck S."/>
            <person name="Peters L."/>
            <person name="Zhang X."/>
            <person name="Detter J.C."/>
            <person name="Han C."/>
            <person name="Tapia R."/>
            <person name="Land M."/>
            <person name="Hauser L."/>
            <person name="Kyrpides N."/>
            <person name="Ivanova N."/>
            <person name="Pagani I."/>
            <person name="Brau L."/>
            <person name="Yates R."/>
            <person name="O'Hara G."/>
            <person name="Rui T."/>
            <person name="Howieson J."/>
            <person name="Reeve W."/>
            <person name="Woyke T."/>
        </authorList>
    </citation>
    <scope>NUCLEOTIDE SEQUENCE [LARGE SCALE GENOMIC DNA]</scope>
    <source>
        <strain evidence="1 2">WSM3557</strain>
    </source>
</reference>
<evidence type="ECO:0000313" key="1">
    <source>
        <dbReference type="EMBL" id="EIM30767.1"/>
    </source>
</evidence>